<reference evidence="20" key="1">
    <citation type="journal article" date="2015" name="Nature">
        <title>Complex archaea that bridge the gap between prokaryotes and eukaryotes.</title>
        <authorList>
            <person name="Spang A."/>
            <person name="Saw J.H."/>
            <person name="Jorgensen S.L."/>
            <person name="Zaremba-Niedzwiedzka K."/>
            <person name="Martijn J."/>
            <person name="Lind A.E."/>
            <person name="van Eijk R."/>
            <person name="Schleper C."/>
            <person name="Guy L."/>
            <person name="Ettema T.J."/>
        </authorList>
    </citation>
    <scope>NUCLEOTIDE SEQUENCE</scope>
</reference>
<dbReference type="InterPro" id="IPR014222">
    <property type="entry name" value="Cyt_c_oxidase_su2"/>
</dbReference>
<feature type="transmembrane region" description="Helical" evidence="16">
    <location>
        <begin position="49"/>
        <end position="69"/>
    </location>
</feature>
<evidence type="ECO:0000256" key="9">
    <source>
        <dbReference type="ARBA" id="ARBA00022967"/>
    </source>
</evidence>
<evidence type="ECO:0000256" key="5">
    <source>
        <dbReference type="ARBA" id="ARBA00022617"/>
    </source>
</evidence>
<keyword evidence="8" id="KW-0479">Metal-binding</keyword>
<comment type="similarity">
    <text evidence="2">Belongs to the cytochrome c oxidase subunit 2 family.</text>
</comment>
<feature type="transmembrane region" description="Helical" evidence="16">
    <location>
        <begin position="90"/>
        <end position="111"/>
    </location>
</feature>
<accession>A0A0F9W997</accession>
<dbReference type="Gene3D" id="2.60.40.420">
    <property type="entry name" value="Cupredoxins - blue copper proteins"/>
    <property type="match status" value="1"/>
</dbReference>
<organism evidence="20">
    <name type="scientific">marine sediment metagenome</name>
    <dbReference type="NCBI Taxonomy" id="412755"/>
    <lineage>
        <taxon>unclassified sequences</taxon>
        <taxon>metagenomes</taxon>
        <taxon>ecological metagenomes</taxon>
    </lineage>
</organism>
<dbReference type="PROSITE" id="PS00078">
    <property type="entry name" value="COX2"/>
    <property type="match status" value="1"/>
</dbReference>
<dbReference type="Pfam" id="PF13442">
    <property type="entry name" value="Cytochrome_CBB3"/>
    <property type="match status" value="1"/>
</dbReference>
<dbReference type="GO" id="GO:0016491">
    <property type="term" value="F:oxidoreductase activity"/>
    <property type="evidence" value="ECO:0007669"/>
    <property type="project" value="InterPro"/>
</dbReference>
<evidence type="ECO:0000256" key="10">
    <source>
        <dbReference type="ARBA" id="ARBA00022982"/>
    </source>
</evidence>
<dbReference type="Gene3D" id="1.10.760.10">
    <property type="entry name" value="Cytochrome c-like domain"/>
    <property type="match status" value="1"/>
</dbReference>
<keyword evidence="13" id="KW-0186">Copper</keyword>
<dbReference type="SUPFAM" id="SSF81464">
    <property type="entry name" value="Cytochrome c oxidase subunit II-like, transmembrane region"/>
    <property type="match status" value="1"/>
</dbReference>
<dbReference type="GO" id="GO:0004129">
    <property type="term" value="F:cytochrome-c oxidase activity"/>
    <property type="evidence" value="ECO:0007669"/>
    <property type="project" value="UniProtKB-EC"/>
</dbReference>
<keyword evidence="6" id="KW-0679">Respiratory chain</keyword>
<dbReference type="InterPro" id="IPR011759">
    <property type="entry name" value="Cyt_c_oxidase_su2_TM_dom"/>
</dbReference>
<evidence type="ECO:0000256" key="4">
    <source>
        <dbReference type="ARBA" id="ARBA00022448"/>
    </source>
</evidence>
<evidence type="ECO:0000256" key="1">
    <source>
        <dbReference type="ARBA" id="ARBA00004141"/>
    </source>
</evidence>
<evidence type="ECO:0000256" key="13">
    <source>
        <dbReference type="ARBA" id="ARBA00023008"/>
    </source>
</evidence>
<comment type="caution">
    <text evidence="20">The sequence shown here is derived from an EMBL/GenBank/DDBJ whole genome shotgun (WGS) entry which is preliminary data.</text>
</comment>
<keyword evidence="9" id="KW-1278">Translocase</keyword>
<feature type="domain" description="Cytochrome oxidase subunit II copper A binding" evidence="17">
    <location>
        <begin position="119"/>
        <end position="261"/>
    </location>
</feature>
<evidence type="ECO:0000256" key="6">
    <source>
        <dbReference type="ARBA" id="ARBA00022660"/>
    </source>
</evidence>
<dbReference type="InterPro" id="IPR008972">
    <property type="entry name" value="Cupredoxin"/>
</dbReference>
<dbReference type="GO" id="GO:0016020">
    <property type="term" value="C:membrane"/>
    <property type="evidence" value="ECO:0007669"/>
    <property type="project" value="UniProtKB-SubCell"/>
</dbReference>
<dbReference type="EMBL" id="LAZR01000008">
    <property type="protein sequence ID" value="KKO08863.1"/>
    <property type="molecule type" value="Genomic_DNA"/>
</dbReference>
<evidence type="ECO:0000256" key="16">
    <source>
        <dbReference type="SAM" id="Phobius"/>
    </source>
</evidence>
<keyword evidence="7 16" id="KW-0812">Transmembrane</keyword>
<gene>
    <name evidence="20" type="ORF">LCGC14_0039820</name>
</gene>
<keyword evidence="11 16" id="KW-1133">Transmembrane helix</keyword>
<evidence type="ECO:0000256" key="8">
    <source>
        <dbReference type="ARBA" id="ARBA00022723"/>
    </source>
</evidence>
<dbReference type="InterPro" id="IPR002429">
    <property type="entry name" value="CcO_II-like_C"/>
</dbReference>
<dbReference type="PANTHER" id="PTHR22888">
    <property type="entry name" value="CYTOCHROME C OXIDASE, SUBUNIT II"/>
    <property type="match status" value="1"/>
</dbReference>
<sequence>MLSKAKLWLGLALSTLMFWSAGLHAAWELNMPRGVTQMSRDTYGLHMTIFWWVVAIGVVVFGVMLWSIIHHRKSKGAKPATFHESTKVEIVWTLIPFAILILMAIPATRVLTDAYDTTGSELDIQITGYQWRWEYTYMRENMDDEEVSFFSTLSTSREEISNDIEKSENYLLDVDRPLVIPTDTRVRFLMTSADVLHAWWVPDFAIKKDTIPGFINETWVVVEEPGVYRGQCAELCGMDHGFMPIVVHALPPEEYQAWYADQQAAAAEIRELANAELSMEDAMAQGEQIYTQNCVACHQAGGVGMPPVFPALAGSAKATGDRVVTMDTLVNGVDGTAMAAYGRQLNPIQLAAIITYVRNAFGNDTGDLVQPTEVNAYIQEGQ</sequence>
<dbReference type="EC" id="7.1.1.9" evidence="3"/>
<evidence type="ECO:0000256" key="3">
    <source>
        <dbReference type="ARBA" id="ARBA00012949"/>
    </source>
</evidence>
<keyword evidence="14 16" id="KW-0472">Membrane</keyword>
<dbReference type="AlphaFoldDB" id="A0A0F9W997"/>
<dbReference type="Gene3D" id="1.10.287.90">
    <property type="match status" value="1"/>
</dbReference>
<keyword evidence="5" id="KW-0349">Heme</keyword>
<keyword evidence="12" id="KW-0408">Iron</keyword>
<keyword evidence="10" id="KW-0249">Electron transport</keyword>
<dbReference type="GO" id="GO:0020037">
    <property type="term" value="F:heme binding"/>
    <property type="evidence" value="ECO:0007669"/>
    <property type="project" value="InterPro"/>
</dbReference>
<evidence type="ECO:0000259" key="19">
    <source>
        <dbReference type="PROSITE" id="PS51007"/>
    </source>
</evidence>
<name>A0A0F9W997_9ZZZZ</name>
<evidence type="ECO:0000256" key="2">
    <source>
        <dbReference type="ARBA" id="ARBA00007866"/>
    </source>
</evidence>
<dbReference type="PROSITE" id="PS51007">
    <property type="entry name" value="CYTC"/>
    <property type="match status" value="1"/>
</dbReference>
<dbReference type="InterPro" id="IPR009056">
    <property type="entry name" value="Cyt_c-like_dom"/>
</dbReference>
<feature type="domain" description="Cytochrome oxidase subunit II transmembrane region profile" evidence="18">
    <location>
        <begin position="23"/>
        <end position="118"/>
    </location>
</feature>
<dbReference type="GO" id="GO:0042773">
    <property type="term" value="P:ATP synthesis coupled electron transport"/>
    <property type="evidence" value="ECO:0007669"/>
    <property type="project" value="TreeGrafter"/>
</dbReference>
<dbReference type="InterPro" id="IPR036909">
    <property type="entry name" value="Cyt_c-like_dom_sf"/>
</dbReference>
<evidence type="ECO:0000259" key="17">
    <source>
        <dbReference type="PROSITE" id="PS50857"/>
    </source>
</evidence>
<evidence type="ECO:0000256" key="12">
    <source>
        <dbReference type="ARBA" id="ARBA00023004"/>
    </source>
</evidence>
<dbReference type="Pfam" id="PF02790">
    <property type="entry name" value="COX2_TM"/>
    <property type="match status" value="1"/>
</dbReference>
<proteinExistence type="inferred from homology"/>
<dbReference type="InterPro" id="IPR045187">
    <property type="entry name" value="CcO_II"/>
</dbReference>
<dbReference type="PRINTS" id="PR01166">
    <property type="entry name" value="CYCOXIDASEII"/>
</dbReference>
<keyword evidence="4" id="KW-0813">Transport</keyword>
<protein>
    <recommendedName>
        <fullName evidence="3">cytochrome-c oxidase</fullName>
        <ecNumber evidence="3">7.1.1.9</ecNumber>
    </recommendedName>
    <alternativeName>
        <fullName evidence="15">Cytochrome c oxidase polypeptide II</fullName>
    </alternativeName>
</protein>
<dbReference type="InterPro" id="IPR001505">
    <property type="entry name" value="Copper_CuA"/>
</dbReference>
<dbReference type="SUPFAM" id="SSF46626">
    <property type="entry name" value="Cytochrome c"/>
    <property type="match status" value="1"/>
</dbReference>
<dbReference type="PANTHER" id="PTHR22888:SF9">
    <property type="entry name" value="CYTOCHROME C OXIDASE SUBUNIT 2"/>
    <property type="match status" value="1"/>
</dbReference>
<dbReference type="PROSITE" id="PS50857">
    <property type="entry name" value="COX2_CUA"/>
    <property type="match status" value="1"/>
</dbReference>
<evidence type="ECO:0000256" key="15">
    <source>
        <dbReference type="ARBA" id="ARBA00031389"/>
    </source>
</evidence>
<dbReference type="InterPro" id="IPR036257">
    <property type="entry name" value="Cyt_c_oxidase_su2_TM_sf"/>
</dbReference>
<dbReference type="PROSITE" id="PS50999">
    <property type="entry name" value="COX2_TM"/>
    <property type="match status" value="1"/>
</dbReference>
<dbReference type="NCBIfam" id="TIGR02866">
    <property type="entry name" value="CoxB"/>
    <property type="match status" value="1"/>
</dbReference>
<evidence type="ECO:0000256" key="14">
    <source>
        <dbReference type="ARBA" id="ARBA00023136"/>
    </source>
</evidence>
<dbReference type="Pfam" id="PF00116">
    <property type="entry name" value="COX2"/>
    <property type="match status" value="1"/>
</dbReference>
<evidence type="ECO:0000313" key="20">
    <source>
        <dbReference type="EMBL" id="KKO08863.1"/>
    </source>
</evidence>
<comment type="subcellular location">
    <subcellularLocation>
        <location evidence="1">Membrane</location>
        <topology evidence="1">Multi-pass membrane protein</topology>
    </subcellularLocation>
</comment>
<evidence type="ECO:0000256" key="7">
    <source>
        <dbReference type="ARBA" id="ARBA00022692"/>
    </source>
</evidence>
<evidence type="ECO:0000256" key="11">
    <source>
        <dbReference type="ARBA" id="ARBA00022989"/>
    </source>
</evidence>
<feature type="domain" description="Cytochrome c" evidence="19">
    <location>
        <begin position="281"/>
        <end position="361"/>
    </location>
</feature>
<dbReference type="GO" id="GO:0005507">
    <property type="term" value="F:copper ion binding"/>
    <property type="evidence" value="ECO:0007669"/>
    <property type="project" value="InterPro"/>
</dbReference>
<dbReference type="SUPFAM" id="SSF49503">
    <property type="entry name" value="Cupredoxins"/>
    <property type="match status" value="1"/>
</dbReference>
<evidence type="ECO:0000259" key="18">
    <source>
        <dbReference type="PROSITE" id="PS50999"/>
    </source>
</evidence>